<dbReference type="InterPro" id="IPR013783">
    <property type="entry name" value="Ig-like_fold"/>
</dbReference>
<evidence type="ECO:0008006" key="2">
    <source>
        <dbReference type="Google" id="ProtNLM"/>
    </source>
</evidence>
<proteinExistence type="predicted"/>
<evidence type="ECO:0000313" key="1">
    <source>
        <dbReference type="EMBL" id="SVB66988.1"/>
    </source>
</evidence>
<name>A0A382FVB4_9ZZZZ</name>
<dbReference type="EMBL" id="UINC01052083">
    <property type="protein sequence ID" value="SVB66988.1"/>
    <property type="molecule type" value="Genomic_DNA"/>
</dbReference>
<protein>
    <recommendedName>
        <fullName evidence="2">Fibronectin type-III domain-containing protein</fullName>
    </recommendedName>
</protein>
<organism evidence="1">
    <name type="scientific">marine metagenome</name>
    <dbReference type="NCBI Taxonomy" id="408172"/>
    <lineage>
        <taxon>unclassified sequences</taxon>
        <taxon>metagenomes</taxon>
        <taxon>ecological metagenomes</taxon>
    </lineage>
</organism>
<feature type="non-terminal residue" evidence="1">
    <location>
        <position position="513"/>
    </location>
</feature>
<dbReference type="Gene3D" id="2.60.40.10">
    <property type="entry name" value="Immunoglobulins"/>
    <property type="match status" value="1"/>
</dbReference>
<reference evidence="1" key="1">
    <citation type="submission" date="2018-05" db="EMBL/GenBank/DDBJ databases">
        <authorList>
            <person name="Lanie J.A."/>
            <person name="Ng W.-L."/>
            <person name="Kazmierczak K.M."/>
            <person name="Andrzejewski T.M."/>
            <person name="Davidsen T.M."/>
            <person name="Wayne K.J."/>
            <person name="Tettelin H."/>
            <person name="Glass J.I."/>
            <person name="Rusch D."/>
            <person name="Podicherti R."/>
            <person name="Tsui H.-C.T."/>
            <person name="Winkler M.E."/>
        </authorList>
    </citation>
    <scope>NUCLEOTIDE SEQUENCE</scope>
</reference>
<feature type="non-terminal residue" evidence="1">
    <location>
        <position position="1"/>
    </location>
</feature>
<accession>A0A382FVB4</accession>
<gene>
    <name evidence="1" type="ORF">METZ01_LOCUS219842</name>
</gene>
<sequence>HCAKVFLKAPTDLQINSDTRAVGLIWDRVEGAFDYRVYKRGDTDSLLYLDKVKSTSFHHTGLGYAESVCYVVSAVDAEGDESGFSRIGCGETSKPPRLKILKFELVEPSGNMALDSREDGKLRFAIVNEGKSLSKNINLRISPEINDLSEIEFDTLRIIKTLDVDEAKYIEFDIFSKLKVPTVEWKFSLTATESEGFDLAEPYPFSFKTKSVDPSKMILADYAISNDFGTHYIPKNELVELTIRFQNIGEGPTEYVNIDVIDNHTFSMPNSNGIFELAGLQPGEYADVDMNIKSGRDHFAILLNVTDYLDQESSFSVDLELMKHYRSKKEMMVHDVGTKIITPYPDRLSEIDVERNIPIGRKNPNAMAVVLALENYDDIIFPLAKYAERDARIFRLYLQNSFGLDDYQVLPSKPWQMEAGPTREDFDKIFDPHQGDLRNRIFTASKYSGIDQVDIHIYYAGLGFWHSGQPYLIPKDGHNGQISSFNSLEKILSDLSLLSVLQNIRTMTIFLDI</sequence>
<dbReference type="AlphaFoldDB" id="A0A382FVB4"/>